<dbReference type="OrthoDB" id="5332616at2759"/>
<proteinExistence type="predicted"/>
<comment type="caution">
    <text evidence="1">The sequence shown here is derived from an EMBL/GenBank/DDBJ whole genome shotgun (WGS) entry which is preliminary data.</text>
</comment>
<protein>
    <submittedName>
        <fullName evidence="1">Uncharacterized protein</fullName>
    </submittedName>
</protein>
<evidence type="ECO:0000313" key="2">
    <source>
        <dbReference type="Proteomes" id="UP000689195"/>
    </source>
</evidence>
<keyword evidence="2" id="KW-1185">Reference proteome</keyword>
<name>A0A8S1Y6R4_9CILI</name>
<organism evidence="1 2">
    <name type="scientific">Paramecium pentaurelia</name>
    <dbReference type="NCBI Taxonomy" id="43138"/>
    <lineage>
        <taxon>Eukaryota</taxon>
        <taxon>Sar</taxon>
        <taxon>Alveolata</taxon>
        <taxon>Ciliophora</taxon>
        <taxon>Intramacronucleata</taxon>
        <taxon>Oligohymenophorea</taxon>
        <taxon>Peniculida</taxon>
        <taxon>Parameciidae</taxon>
        <taxon>Paramecium</taxon>
    </lineage>
</organism>
<gene>
    <name evidence="1" type="ORF">PPENT_87.1.T1530101</name>
</gene>
<dbReference type="AlphaFoldDB" id="A0A8S1Y6R4"/>
<accession>A0A8S1Y6R4</accession>
<dbReference type="EMBL" id="CAJJDO010000153">
    <property type="protein sequence ID" value="CAD8209171.1"/>
    <property type="molecule type" value="Genomic_DNA"/>
</dbReference>
<reference evidence="1" key="1">
    <citation type="submission" date="2021-01" db="EMBL/GenBank/DDBJ databases">
        <authorList>
            <consortium name="Genoscope - CEA"/>
            <person name="William W."/>
        </authorList>
    </citation>
    <scope>NUCLEOTIDE SEQUENCE</scope>
</reference>
<evidence type="ECO:0000313" key="1">
    <source>
        <dbReference type="EMBL" id="CAD8209171.1"/>
    </source>
</evidence>
<dbReference type="Proteomes" id="UP000689195">
    <property type="component" value="Unassembled WGS sequence"/>
</dbReference>
<sequence>MLVDEVLFNQVEILGKNAGVLNVVKNVPLRNYILRLEVVLPNGKILNLLKKKQKGQHQN</sequence>